<feature type="coiled-coil region" evidence="1">
    <location>
        <begin position="245"/>
        <end position="279"/>
    </location>
</feature>
<keyword evidence="5" id="KW-1185">Reference proteome</keyword>
<feature type="domain" description="Dynein heavy chain ATP-binding dynein motor region" evidence="3">
    <location>
        <begin position="363"/>
        <end position="403"/>
    </location>
</feature>
<reference evidence="4" key="2">
    <citation type="submission" date="2025-09" db="UniProtKB">
        <authorList>
            <consortium name="Ensembl"/>
        </authorList>
    </citation>
    <scope>IDENTIFICATION</scope>
</reference>
<evidence type="ECO:0000313" key="5">
    <source>
        <dbReference type="Proteomes" id="UP000472262"/>
    </source>
</evidence>
<dbReference type="Pfam" id="PF12777">
    <property type="entry name" value="MT"/>
    <property type="match status" value="1"/>
</dbReference>
<proteinExistence type="predicted"/>
<dbReference type="GO" id="GO:0045505">
    <property type="term" value="F:dynein intermediate chain binding"/>
    <property type="evidence" value="ECO:0007669"/>
    <property type="project" value="InterPro"/>
</dbReference>
<feature type="domain" description="Dynein heavy chain coiled coil stalk" evidence="2">
    <location>
        <begin position="85"/>
        <end position="351"/>
    </location>
</feature>
<dbReference type="PANTHER" id="PTHR22878">
    <property type="entry name" value="DYNEIN HEAVY CHAIN 6, AXONEMAL-LIKE-RELATED"/>
    <property type="match status" value="1"/>
</dbReference>
<sequence length="424" mass="48101">MVSRKCEQYLAELSRHNYVTPKSYLELLSIFSSLIGQKKQELHSARQRMKTGLDKLLSTAEDVSKMQEELEMMRPQLEEAAKDTVITMEKIKVNKTARVAQAIADDAQKDLDEALPALDAALNSLKSLKKNDVVEVRALQRPPQGVKLVIEAVCILKEKVDDYWDAGKGLLQDPGKFLDGLFKFDKDNIPDSVIKLVQPYIDNPEFQTDSIAKVSKACTSICQWVRAMHVYHFVARAVEPKRQALQEAQEDLDVTQRILDDAKEKLAAVEEGIATLQAKYHECLTKRDELDAKCQLCENRLIRADKLIGGLADEKVRWRETVQQLEYMVNNVAGDVLLAAGYVAYLGPFTVSVWECGRENAYWIAGLPKDSLSVENGVITQYSQRWPLFIDPQGQANKWIKNMVIIIQNYYTKNIFFTLDNKAN</sequence>
<dbReference type="GO" id="GO:0007018">
    <property type="term" value="P:microtubule-based movement"/>
    <property type="evidence" value="ECO:0007669"/>
    <property type="project" value="InterPro"/>
</dbReference>
<evidence type="ECO:0000313" key="4">
    <source>
        <dbReference type="Ensembl" id="ENSSGRP00000014921.1"/>
    </source>
</evidence>
<dbReference type="GO" id="GO:0051959">
    <property type="term" value="F:dynein light intermediate chain binding"/>
    <property type="evidence" value="ECO:0007669"/>
    <property type="project" value="InterPro"/>
</dbReference>
<dbReference type="Gene3D" id="1.20.920.20">
    <property type="match status" value="1"/>
</dbReference>
<evidence type="ECO:0000259" key="2">
    <source>
        <dbReference type="Pfam" id="PF12777"/>
    </source>
</evidence>
<dbReference type="InterPro" id="IPR035706">
    <property type="entry name" value="AAA_9"/>
</dbReference>
<dbReference type="GO" id="GO:0030286">
    <property type="term" value="C:dynein complex"/>
    <property type="evidence" value="ECO:0007669"/>
    <property type="project" value="InterPro"/>
</dbReference>
<dbReference type="InParanoid" id="A0A672KT07"/>
<protein>
    <recommendedName>
        <fullName evidence="6">Dynein heavy chain coiled coil stalk domain-containing protein</fullName>
    </recommendedName>
</protein>
<dbReference type="Pfam" id="PF12781">
    <property type="entry name" value="AAA_9"/>
    <property type="match status" value="1"/>
</dbReference>
<dbReference type="FunFam" id="1.20.920.20:FF:000006">
    <property type="entry name" value="Dynein, axonemal, heavy chain 6"/>
    <property type="match status" value="1"/>
</dbReference>
<accession>A0A672KT07</accession>
<dbReference type="AlphaFoldDB" id="A0A672KT07"/>
<dbReference type="InterPro" id="IPR026983">
    <property type="entry name" value="DHC"/>
</dbReference>
<dbReference type="Gene3D" id="3.40.50.300">
    <property type="entry name" value="P-loop containing nucleotide triphosphate hydrolases"/>
    <property type="match status" value="1"/>
</dbReference>
<name>A0A672KT07_SINGR</name>
<organism evidence="4 5">
    <name type="scientific">Sinocyclocheilus grahami</name>
    <name type="common">Dianchi golden-line fish</name>
    <name type="synonym">Barbus grahami</name>
    <dbReference type="NCBI Taxonomy" id="75366"/>
    <lineage>
        <taxon>Eukaryota</taxon>
        <taxon>Metazoa</taxon>
        <taxon>Chordata</taxon>
        <taxon>Craniata</taxon>
        <taxon>Vertebrata</taxon>
        <taxon>Euteleostomi</taxon>
        <taxon>Actinopterygii</taxon>
        <taxon>Neopterygii</taxon>
        <taxon>Teleostei</taxon>
        <taxon>Ostariophysi</taxon>
        <taxon>Cypriniformes</taxon>
        <taxon>Cyprinidae</taxon>
        <taxon>Cyprininae</taxon>
        <taxon>Sinocyclocheilus</taxon>
    </lineage>
</organism>
<reference evidence="4" key="1">
    <citation type="submission" date="2025-08" db="UniProtKB">
        <authorList>
            <consortium name="Ensembl"/>
        </authorList>
    </citation>
    <scope>IDENTIFICATION</scope>
</reference>
<dbReference type="Ensembl" id="ENSSGRT00000016132.1">
    <property type="protein sequence ID" value="ENSSGRP00000014921.1"/>
    <property type="gene ID" value="ENSSGRG00000009275.1"/>
</dbReference>
<dbReference type="InterPro" id="IPR027417">
    <property type="entry name" value="P-loop_NTPase"/>
</dbReference>
<dbReference type="PANTHER" id="PTHR22878:SF73">
    <property type="entry name" value="DYNEIN AXONEMAL HEAVY CHAIN 1"/>
    <property type="match status" value="1"/>
</dbReference>
<dbReference type="InterPro" id="IPR024743">
    <property type="entry name" value="Dynein_HC_stalk"/>
</dbReference>
<dbReference type="Proteomes" id="UP000472262">
    <property type="component" value="Unassembled WGS sequence"/>
</dbReference>
<evidence type="ECO:0000259" key="3">
    <source>
        <dbReference type="Pfam" id="PF12781"/>
    </source>
</evidence>
<evidence type="ECO:0000256" key="1">
    <source>
        <dbReference type="SAM" id="Coils"/>
    </source>
</evidence>
<keyword evidence="1" id="KW-0175">Coiled coil</keyword>
<dbReference type="OMA" id="HEISRWH"/>
<evidence type="ECO:0008006" key="6">
    <source>
        <dbReference type="Google" id="ProtNLM"/>
    </source>
</evidence>